<sequence length="48" mass="5099">MPPSQLIAESSKDSLDNCMNHPYGGGSRPKFMTLAYDLVAGGTISEPN</sequence>
<evidence type="ECO:0000313" key="1">
    <source>
        <dbReference type="EMBL" id="EXM14874.1"/>
    </source>
</evidence>
<gene>
    <name evidence="1" type="ORF">FOTG_16747</name>
</gene>
<reference evidence="1" key="1">
    <citation type="submission" date="2011-11" db="EMBL/GenBank/DDBJ databases">
        <title>The Genome Sequence of Fusarium oxysporum Cotton.</title>
        <authorList>
            <consortium name="The Broad Institute Genome Sequencing Platform"/>
            <person name="Ma L.-J."/>
            <person name="Gale L.R."/>
            <person name="Schwartz D.C."/>
            <person name="Zhou S."/>
            <person name="Corby-Kistler H."/>
            <person name="Young S.K."/>
            <person name="Zeng Q."/>
            <person name="Gargeya S."/>
            <person name="Fitzgerald M."/>
            <person name="Haas B."/>
            <person name="Abouelleil A."/>
            <person name="Alvarado L."/>
            <person name="Arachchi H.M."/>
            <person name="Berlin A."/>
            <person name="Brown A."/>
            <person name="Chapman S.B."/>
            <person name="Chen Z."/>
            <person name="Dunbar C."/>
            <person name="Freedman E."/>
            <person name="Gearin G."/>
            <person name="Goldberg J."/>
            <person name="Griggs A."/>
            <person name="Gujja S."/>
            <person name="Heiman D."/>
            <person name="Howarth C."/>
            <person name="Larson L."/>
            <person name="Lui A."/>
            <person name="MacDonald P.J.P."/>
            <person name="Montmayeur A."/>
            <person name="Murphy C."/>
            <person name="Neiman D."/>
            <person name="Pearson M."/>
            <person name="Priest M."/>
            <person name="Roberts A."/>
            <person name="Saif S."/>
            <person name="Shea T."/>
            <person name="Shenoy N."/>
            <person name="Sisk P."/>
            <person name="Stolte C."/>
            <person name="Sykes S."/>
            <person name="Wortman J."/>
            <person name="Nusbaum C."/>
            <person name="Birren B."/>
        </authorList>
    </citation>
    <scope>NUCLEOTIDE SEQUENCE [LARGE SCALE GENOMIC DNA]</scope>
    <source>
        <strain evidence="1">25433</strain>
    </source>
</reference>
<organism evidence="1">
    <name type="scientific">Fusarium oxysporum f. sp. vasinfectum 25433</name>
    <dbReference type="NCBI Taxonomy" id="1089449"/>
    <lineage>
        <taxon>Eukaryota</taxon>
        <taxon>Fungi</taxon>
        <taxon>Dikarya</taxon>
        <taxon>Ascomycota</taxon>
        <taxon>Pezizomycotina</taxon>
        <taxon>Sordariomycetes</taxon>
        <taxon>Hypocreomycetidae</taxon>
        <taxon>Hypocreales</taxon>
        <taxon>Nectriaceae</taxon>
        <taxon>Fusarium</taxon>
        <taxon>Fusarium oxysporum species complex</taxon>
    </lineage>
</organism>
<protein>
    <submittedName>
        <fullName evidence="1">Uncharacterized protein</fullName>
    </submittedName>
</protein>
<proteinExistence type="predicted"/>
<dbReference type="Proteomes" id="UP000030701">
    <property type="component" value="Unassembled WGS sequence"/>
</dbReference>
<dbReference type="HOGENOM" id="CLU_3160022_0_0_1"/>
<accession>X0KMP9</accession>
<name>X0KMP9_FUSOX</name>
<dbReference type="EMBL" id="JH658041">
    <property type="protein sequence ID" value="EXM14874.1"/>
    <property type="molecule type" value="Genomic_DNA"/>
</dbReference>
<reference evidence="1" key="2">
    <citation type="submission" date="2012-05" db="EMBL/GenBank/DDBJ databases">
        <title>The Genome Annotation of Fusarium oxysporum Cotton.</title>
        <authorList>
            <consortium name="The Broad Institute Genomics Platform"/>
            <person name="Ma L.-J."/>
            <person name="Corby-Kistler H."/>
            <person name="Broz K."/>
            <person name="Gale L.R."/>
            <person name="Jonkers W."/>
            <person name="O'Donnell K."/>
            <person name="Ploetz R."/>
            <person name="Steinberg C."/>
            <person name="Schwartz D.C."/>
            <person name="VanEtten H."/>
            <person name="Zhou S."/>
            <person name="Young S.K."/>
            <person name="Zeng Q."/>
            <person name="Gargeya S."/>
            <person name="Fitzgerald M."/>
            <person name="Abouelleil A."/>
            <person name="Alvarado L."/>
            <person name="Chapman S.B."/>
            <person name="Gainer-Dewar J."/>
            <person name="Goldberg J."/>
            <person name="Griggs A."/>
            <person name="Gujja S."/>
            <person name="Hansen M."/>
            <person name="Howarth C."/>
            <person name="Imamovic A."/>
            <person name="Ireland A."/>
            <person name="Larimer J."/>
            <person name="McCowan C."/>
            <person name="Murphy C."/>
            <person name="Pearson M."/>
            <person name="Poon T.W."/>
            <person name="Priest M."/>
            <person name="Roberts A."/>
            <person name="Saif S."/>
            <person name="Shea T."/>
            <person name="Sykes S."/>
            <person name="Wortman J."/>
            <person name="Nusbaum C."/>
            <person name="Birren B."/>
        </authorList>
    </citation>
    <scope>NUCLEOTIDE SEQUENCE</scope>
    <source>
        <strain evidence="1">25433</strain>
    </source>
</reference>
<dbReference type="AlphaFoldDB" id="X0KMP9"/>